<organism evidence="1 2">
    <name type="scientific">Purpureocillium lilacinum</name>
    <name type="common">Paecilomyces lilacinus</name>
    <dbReference type="NCBI Taxonomy" id="33203"/>
    <lineage>
        <taxon>Eukaryota</taxon>
        <taxon>Fungi</taxon>
        <taxon>Dikarya</taxon>
        <taxon>Ascomycota</taxon>
        <taxon>Pezizomycotina</taxon>
        <taxon>Sordariomycetes</taxon>
        <taxon>Hypocreomycetidae</taxon>
        <taxon>Hypocreales</taxon>
        <taxon>Ophiocordycipitaceae</taxon>
        <taxon>Purpureocillium</taxon>
    </lineage>
</organism>
<proteinExistence type="predicted"/>
<protein>
    <submittedName>
        <fullName evidence="1">Uncharacterized protein</fullName>
    </submittedName>
</protein>
<evidence type="ECO:0000313" key="2">
    <source>
        <dbReference type="Proteomes" id="UP001638806"/>
    </source>
</evidence>
<accession>A0ACC4E0D6</accession>
<gene>
    <name evidence="1" type="ORF">ACCO45_003107</name>
</gene>
<comment type="caution">
    <text evidence="1">The sequence shown here is derived from an EMBL/GenBank/DDBJ whole genome shotgun (WGS) entry which is preliminary data.</text>
</comment>
<sequence length="661" mass="71750">MTRGASRTRSRRSSNRPSSSTISTYRAPRQFVSRSSRRGAASGPISTPTISQRQDAIANRSSEQVFGGREARHTSSAFWQSHDQACSSPTVADSISLAVDEDCDSLQEEVIMAIDLRDGATMGCAYFATADGLLFLSEDIPAADTSTAEQFVLHCQPTTLLVSARAPEHLLVSLEKLAAPDNVEELRHFILRAMPSSEFSPVTARDMLVALQTSSSPEPSAIYSQPGSGLLSGEMLEVMGADHPQESVIMRSLRLSSYIDLDSVSSLSFNGGERHASAPAERIWGQYFSVKPARTPASEAADASSDKGYQDHNGEAAHNRRSSSARERRGNQAGRFCVAQDTKLAVGDAISRTIDFDESESRQRTSVRSGIDPQLDELKRCYMKDLDDQYGDMYCEIGGHVLALTGPNHSGKSVYLKQVAIIVYLAHVGSFVPADGAVIGVTDKILTRISTRESVCRTESAFAIDLKQVAQTMRCSTPQSLVLIDEFGKGTNPDDGAGLLAAMLDHFLAQGPWAPKLLIATHFHEVFEGRYLGQHSGLALAQMDIRTCWDANQPEDQVIYLFRLTQGYNTSSFGGRCAALNGVPNAIVEHAGAISRLLIRNEDLASALERPSQEEVQRLAIAENVARQFLQADFRGDANAHGKESHPNIRSALLAILSAEN</sequence>
<dbReference type="EMBL" id="JBGNUJ010000003">
    <property type="protein sequence ID" value="KAL3961584.1"/>
    <property type="molecule type" value="Genomic_DNA"/>
</dbReference>
<reference evidence="1" key="1">
    <citation type="submission" date="2024-12" db="EMBL/GenBank/DDBJ databases">
        <title>Comparative genomics and development of molecular markers within Purpureocillium lilacinum and among Purpureocillium species.</title>
        <authorList>
            <person name="Yeh Z.-Y."/>
            <person name="Ni N.-T."/>
            <person name="Lo P.-H."/>
            <person name="Mushyakhwo K."/>
            <person name="Lin C.-F."/>
            <person name="Nai Y.-S."/>
        </authorList>
    </citation>
    <scope>NUCLEOTIDE SEQUENCE</scope>
    <source>
        <strain evidence="1">NCHU-NPUST-175</strain>
    </source>
</reference>
<name>A0ACC4E0D6_PURLI</name>
<keyword evidence="2" id="KW-1185">Reference proteome</keyword>
<dbReference type="Proteomes" id="UP001638806">
    <property type="component" value="Unassembled WGS sequence"/>
</dbReference>
<evidence type="ECO:0000313" key="1">
    <source>
        <dbReference type="EMBL" id="KAL3961584.1"/>
    </source>
</evidence>